<accession>A0A7I8JM35</accession>
<reference evidence="1" key="1">
    <citation type="submission" date="2019-12" db="EMBL/GenBank/DDBJ databases">
        <authorList>
            <person name="Scholz U."/>
            <person name="Mascher M."/>
            <person name="Fiebig A."/>
        </authorList>
    </citation>
    <scope>NUCLEOTIDE SEQUENCE</scope>
</reference>
<dbReference type="EMBL" id="LR746277">
    <property type="protein sequence ID" value="CAA7408307.1"/>
    <property type="molecule type" value="Genomic_DNA"/>
</dbReference>
<dbReference type="EMBL" id="LR743601">
    <property type="protein sequence ID" value="CAA2631956.1"/>
    <property type="molecule type" value="Genomic_DNA"/>
</dbReference>
<evidence type="ECO:0000313" key="2">
    <source>
        <dbReference type="EMBL" id="CAA7408307.1"/>
    </source>
</evidence>
<sequence>MFEDYVTRTRVTIGKRHRGEGHIFSSKIN</sequence>
<name>A0A7I8JM35_SPIIN</name>
<evidence type="ECO:0000313" key="3">
    <source>
        <dbReference type="Proteomes" id="UP000663760"/>
    </source>
</evidence>
<gene>
    <name evidence="1" type="ORF">SI7747_14017604</name>
    <name evidence="2" type="ORF">SI8410_14018985</name>
</gene>
<dbReference type="AlphaFoldDB" id="A0A7I8JM35"/>
<organism evidence="1">
    <name type="scientific">Spirodela intermedia</name>
    <name type="common">Intermediate duckweed</name>
    <dbReference type="NCBI Taxonomy" id="51605"/>
    <lineage>
        <taxon>Eukaryota</taxon>
        <taxon>Viridiplantae</taxon>
        <taxon>Streptophyta</taxon>
        <taxon>Embryophyta</taxon>
        <taxon>Tracheophyta</taxon>
        <taxon>Spermatophyta</taxon>
        <taxon>Magnoliopsida</taxon>
        <taxon>Liliopsida</taxon>
        <taxon>Araceae</taxon>
        <taxon>Lemnoideae</taxon>
        <taxon>Spirodela</taxon>
    </lineage>
</organism>
<evidence type="ECO:0000313" key="1">
    <source>
        <dbReference type="EMBL" id="CAA2631956.1"/>
    </source>
</evidence>
<dbReference type="Proteomes" id="UP000663760">
    <property type="component" value="Chromosome 14"/>
</dbReference>
<protein>
    <submittedName>
        <fullName evidence="1">Uncharacterized protein</fullName>
    </submittedName>
</protein>
<keyword evidence="3" id="KW-1185">Reference proteome</keyword>
<proteinExistence type="predicted"/>